<organism evidence="1 2">
    <name type="scientific">Brassica napus</name>
    <name type="common">Rape</name>
    <dbReference type="NCBI Taxonomy" id="3708"/>
    <lineage>
        <taxon>Eukaryota</taxon>
        <taxon>Viridiplantae</taxon>
        <taxon>Streptophyta</taxon>
        <taxon>Embryophyta</taxon>
        <taxon>Tracheophyta</taxon>
        <taxon>Spermatophyta</taxon>
        <taxon>Magnoliopsida</taxon>
        <taxon>eudicotyledons</taxon>
        <taxon>Gunneridae</taxon>
        <taxon>Pentapetalae</taxon>
        <taxon>rosids</taxon>
        <taxon>malvids</taxon>
        <taxon>Brassicales</taxon>
        <taxon>Brassicaceae</taxon>
        <taxon>Brassiceae</taxon>
        <taxon>Brassica</taxon>
    </lineage>
</organism>
<dbReference type="EMBL" id="JAGKQM010000018">
    <property type="protein sequence ID" value="KAH0866157.1"/>
    <property type="molecule type" value="Genomic_DNA"/>
</dbReference>
<sequence>KRRRKYYKMAITKKNLVAFVLTILLVVSYVHCRITSDNISGFGIKKEEDMCFKTSECLQPDMGPGESLDKVCIAFCQRMKFKSGWCEFYGSPCCCSSK</sequence>
<dbReference type="Proteomes" id="UP000824890">
    <property type="component" value="Unassembled WGS sequence"/>
</dbReference>
<accession>A0ABQ7YF02</accession>
<gene>
    <name evidence="1" type="ORF">HID58_083368</name>
</gene>
<proteinExistence type="predicted"/>
<name>A0ABQ7YF02_BRANA</name>
<evidence type="ECO:0000313" key="2">
    <source>
        <dbReference type="Proteomes" id="UP000824890"/>
    </source>
</evidence>
<protein>
    <submittedName>
        <fullName evidence="1">Uncharacterized protein</fullName>
    </submittedName>
</protein>
<feature type="non-terminal residue" evidence="1">
    <location>
        <position position="1"/>
    </location>
</feature>
<evidence type="ECO:0000313" key="1">
    <source>
        <dbReference type="EMBL" id="KAH0866157.1"/>
    </source>
</evidence>
<reference evidence="1 2" key="1">
    <citation type="submission" date="2021-05" db="EMBL/GenBank/DDBJ databases">
        <title>Genome Assembly of Synthetic Allotetraploid Brassica napus Reveals Homoeologous Exchanges between Subgenomes.</title>
        <authorList>
            <person name="Davis J.T."/>
        </authorList>
    </citation>
    <scope>NUCLEOTIDE SEQUENCE [LARGE SCALE GENOMIC DNA]</scope>
    <source>
        <strain evidence="2">cv. Da-Ae</strain>
        <tissue evidence="1">Seedling</tissue>
    </source>
</reference>
<keyword evidence="2" id="KW-1185">Reference proteome</keyword>
<comment type="caution">
    <text evidence="1">The sequence shown here is derived from an EMBL/GenBank/DDBJ whole genome shotgun (WGS) entry which is preliminary data.</text>
</comment>